<dbReference type="EMBL" id="CM020620">
    <property type="protein sequence ID" value="KAK1868627.1"/>
    <property type="molecule type" value="Genomic_DNA"/>
</dbReference>
<name>A0ACC3CEL1_PYRYE</name>
<evidence type="ECO:0000313" key="1">
    <source>
        <dbReference type="EMBL" id="KAK1868627.1"/>
    </source>
</evidence>
<gene>
    <name evidence="1" type="ORF">I4F81_011112</name>
</gene>
<proteinExistence type="predicted"/>
<reference evidence="1" key="1">
    <citation type="submission" date="2019-11" db="EMBL/GenBank/DDBJ databases">
        <title>Nori genome reveals adaptations in red seaweeds to the harsh intertidal environment.</title>
        <authorList>
            <person name="Wang D."/>
            <person name="Mao Y."/>
        </authorList>
    </citation>
    <scope>NUCLEOTIDE SEQUENCE</scope>
    <source>
        <tissue evidence="1">Gametophyte</tissue>
    </source>
</reference>
<organism evidence="1 2">
    <name type="scientific">Pyropia yezoensis</name>
    <name type="common">Susabi-nori</name>
    <name type="synonym">Porphyra yezoensis</name>
    <dbReference type="NCBI Taxonomy" id="2788"/>
    <lineage>
        <taxon>Eukaryota</taxon>
        <taxon>Rhodophyta</taxon>
        <taxon>Bangiophyceae</taxon>
        <taxon>Bangiales</taxon>
        <taxon>Bangiaceae</taxon>
        <taxon>Pyropia</taxon>
    </lineage>
</organism>
<comment type="caution">
    <text evidence="1">The sequence shown here is derived from an EMBL/GenBank/DDBJ whole genome shotgun (WGS) entry which is preliminary data.</text>
</comment>
<sequence length="214" mass="22641">MGDGESLMTYIRRARTLKAELAGAGNQVGEDTAVMHFLAGLPPAYKTVTTVLLSAGVPLQWDQQLPALLPVEVEQKEAALNFAGEPSVAYSVKNPAGSRASHHMTENSSNWANCISIGVFSVTLANGKTAEAVGTGSLHLTHQTDVPVDLEEVLYVPGLADNLLSVRAETRHGGKINFVGDTSTVHSPTRLVLTGMPNPNNQYEVVVQEAPTAA</sequence>
<accession>A0ACC3CEL1</accession>
<dbReference type="Proteomes" id="UP000798662">
    <property type="component" value="Chromosome 3"/>
</dbReference>
<evidence type="ECO:0000313" key="2">
    <source>
        <dbReference type="Proteomes" id="UP000798662"/>
    </source>
</evidence>
<protein>
    <submittedName>
        <fullName evidence="1">Uncharacterized protein</fullName>
    </submittedName>
</protein>
<keyword evidence="2" id="KW-1185">Reference proteome</keyword>